<reference evidence="2" key="1">
    <citation type="submission" date="2016-06" db="EMBL/GenBank/DDBJ databases">
        <title>Parallel loss of symbiosis genes in relatives of nitrogen-fixing non-legume Parasponia.</title>
        <authorList>
            <person name="Van Velzen R."/>
            <person name="Holmer R."/>
            <person name="Bu F."/>
            <person name="Rutten L."/>
            <person name="Van Zeijl A."/>
            <person name="Liu W."/>
            <person name="Santuari L."/>
            <person name="Cao Q."/>
            <person name="Sharma T."/>
            <person name="Shen D."/>
            <person name="Roswanjaya Y."/>
            <person name="Wardhani T."/>
            <person name="Kalhor M.S."/>
            <person name="Jansen J."/>
            <person name="Van den Hoogen J."/>
            <person name="Gungor B."/>
            <person name="Hartog M."/>
            <person name="Hontelez J."/>
            <person name="Verver J."/>
            <person name="Yang W.-C."/>
            <person name="Schijlen E."/>
            <person name="Repin R."/>
            <person name="Schilthuizen M."/>
            <person name="Schranz E."/>
            <person name="Heidstra R."/>
            <person name="Miyata K."/>
            <person name="Fedorova E."/>
            <person name="Kohlen W."/>
            <person name="Bisseling T."/>
            <person name="Smit S."/>
            <person name="Geurts R."/>
        </authorList>
    </citation>
    <scope>NUCLEOTIDE SEQUENCE [LARGE SCALE GENOMIC DNA]</scope>
    <source>
        <strain evidence="2">cv. WU1-14</strain>
    </source>
</reference>
<organism evidence="1 2">
    <name type="scientific">Parasponia andersonii</name>
    <name type="common">Sponia andersonii</name>
    <dbReference type="NCBI Taxonomy" id="3476"/>
    <lineage>
        <taxon>Eukaryota</taxon>
        <taxon>Viridiplantae</taxon>
        <taxon>Streptophyta</taxon>
        <taxon>Embryophyta</taxon>
        <taxon>Tracheophyta</taxon>
        <taxon>Spermatophyta</taxon>
        <taxon>Magnoliopsida</taxon>
        <taxon>eudicotyledons</taxon>
        <taxon>Gunneridae</taxon>
        <taxon>Pentapetalae</taxon>
        <taxon>rosids</taxon>
        <taxon>fabids</taxon>
        <taxon>Rosales</taxon>
        <taxon>Cannabaceae</taxon>
        <taxon>Parasponia</taxon>
    </lineage>
</organism>
<sequence>MISKDGFVEITCTRPSFKNRFCVKWFSTRSIHVGPKFNKIISCPLRTTGKNTVAFQPKKPEKDAKFLKRIPRACSKNGQDNVSHVATQSRFYPLPKTSQLPNIFSTLEESMYCTRFKVARDNNNKVDQYSSYGEEE</sequence>
<keyword evidence="2" id="KW-1185">Reference proteome</keyword>
<gene>
    <name evidence="1" type="ORF">PanWU01x14_019410</name>
</gene>
<dbReference type="Proteomes" id="UP000237105">
    <property type="component" value="Unassembled WGS sequence"/>
</dbReference>
<proteinExistence type="predicted"/>
<protein>
    <submittedName>
        <fullName evidence="1">Uncharacterized protein</fullName>
    </submittedName>
</protein>
<dbReference type="EMBL" id="JXTB01000009">
    <property type="protein sequence ID" value="PON78303.1"/>
    <property type="molecule type" value="Genomic_DNA"/>
</dbReference>
<evidence type="ECO:0000313" key="1">
    <source>
        <dbReference type="EMBL" id="PON78303.1"/>
    </source>
</evidence>
<accession>A0A2P5DYE8</accession>
<comment type="caution">
    <text evidence="1">The sequence shown here is derived from an EMBL/GenBank/DDBJ whole genome shotgun (WGS) entry which is preliminary data.</text>
</comment>
<name>A0A2P5DYE8_PARAD</name>
<evidence type="ECO:0000313" key="2">
    <source>
        <dbReference type="Proteomes" id="UP000237105"/>
    </source>
</evidence>
<dbReference type="AlphaFoldDB" id="A0A2P5DYE8"/>